<evidence type="ECO:0000259" key="6">
    <source>
        <dbReference type="PROSITE" id="PS50931"/>
    </source>
</evidence>
<dbReference type="InterPro" id="IPR036390">
    <property type="entry name" value="WH_DNA-bd_sf"/>
</dbReference>
<evidence type="ECO:0000313" key="7">
    <source>
        <dbReference type="EMBL" id="MDQ0314682.1"/>
    </source>
</evidence>
<dbReference type="GO" id="GO:0032993">
    <property type="term" value="C:protein-DNA complex"/>
    <property type="evidence" value="ECO:0007669"/>
    <property type="project" value="TreeGrafter"/>
</dbReference>
<dbReference type="Gene3D" id="3.40.190.10">
    <property type="entry name" value="Periplasmic binding protein-like II"/>
    <property type="match status" value="2"/>
</dbReference>
<dbReference type="PANTHER" id="PTHR30346:SF26">
    <property type="entry name" value="HYDROGEN PEROXIDE-INDUCIBLE GENES ACTIVATOR"/>
    <property type="match status" value="1"/>
</dbReference>
<dbReference type="InterPro" id="IPR000847">
    <property type="entry name" value="LysR_HTH_N"/>
</dbReference>
<proteinExistence type="inferred from homology"/>
<organism evidence="7 8">
    <name type="scientific">Amorphus orientalis</name>
    <dbReference type="NCBI Taxonomy" id="649198"/>
    <lineage>
        <taxon>Bacteria</taxon>
        <taxon>Pseudomonadati</taxon>
        <taxon>Pseudomonadota</taxon>
        <taxon>Alphaproteobacteria</taxon>
        <taxon>Hyphomicrobiales</taxon>
        <taxon>Amorphaceae</taxon>
        <taxon>Amorphus</taxon>
    </lineage>
</organism>
<dbReference type="PROSITE" id="PS50931">
    <property type="entry name" value="HTH_LYSR"/>
    <property type="match status" value="1"/>
</dbReference>
<evidence type="ECO:0000256" key="1">
    <source>
        <dbReference type="ARBA" id="ARBA00009437"/>
    </source>
</evidence>
<keyword evidence="3" id="KW-0238">DNA-binding</keyword>
<dbReference type="Pfam" id="PF00126">
    <property type="entry name" value="HTH_1"/>
    <property type="match status" value="1"/>
</dbReference>
<dbReference type="Pfam" id="PF03466">
    <property type="entry name" value="LysR_substrate"/>
    <property type="match status" value="1"/>
</dbReference>
<protein>
    <submittedName>
        <fullName evidence="7">LysR family hydrogen peroxide-inducible transcriptional activator</fullName>
    </submittedName>
</protein>
<dbReference type="FunFam" id="1.10.10.10:FF:000001">
    <property type="entry name" value="LysR family transcriptional regulator"/>
    <property type="match status" value="1"/>
</dbReference>
<evidence type="ECO:0000313" key="8">
    <source>
        <dbReference type="Proteomes" id="UP001229244"/>
    </source>
</evidence>
<evidence type="ECO:0000256" key="5">
    <source>
        <dbReference type="ARBA" id="ARBA00023163"/>
    </source>
</evidence>
<dbReference type="EMBL" id="JAUSUL010000001">
    <property type="protein sequence ID" value="MDQ0314682.1"/>
    <property type="molecule type" value="Genomic_DNA"/>
</dbReference>
<dbReference type="CDD" id="cd08411">
    <property type="entry name" value="PBP2_OxyR"/>
    <property type="match status" value="1"/>
</dbReference>
<dbReference type="PRINTS" id="PR00039">
    <property type="entry name" value="HTHLYSR"/>
</dbReference>
<dbReference type="GO" id="GO:0003677">
    <property type="term" value="F:DNA binding"/>
    <property type="evidence" value="ECO:0007669"/>
    <property type="project" value="UniProtKB-KW"/>
</dbReference>
<gene>
    <name evidence="7" type="ORF">J2S73_001119</name>
</gene>
<dbReference type="Proteomes" id="UP001229244">
    <property type="component" value="Unassembled WGS sequence"/>
</dbReference>
<dbReference type="SUPFAM" id="SSF53850">
    <property type="entry name" value="Periplasmic binding protein-like II"/>
    <property type="match status" value="1"/>
</dbReference>
<keyword evidence="4" id="KW-0010">Activator</keyword>
<keyword evidence="2" id="KW-0805">Transcription regulation</keyword>
<dbReference type="PANTHER" id="PTHR30346">
    <property type="entry name" value="TRANSCRIPTIONAL DUAL REGULATOR HCAR-RELATED"/>
    <property type="match status" value="1"/>
</dbReference>
<feature type="domain" description="HTH lysR-type" evidence="6">
    <location>
        <begin position="2"/>
        <end position="59"/>
    </location>
</feature>
<name>A0AAE4AS37_9HYPH</name>
<accession>A0AAE4AS37</accession>
<reference evidence="7" key="1">
    <citation type="submission" date="2023-07" db="EMBL/GenBank/DDBJ databases">
        <title>Genomic Encyclopedia of Type Strains, Phase IV (KMG-IV): sequencing the most valuable type-strain genomes for metagenomic binning, comparative biology and taxonomic classification.</title>
        <authorList>
            <person name="Goeker M."/>
        </authorList>
    </citation>
    <scope>NUCLEOTIDE SEQUENCE</scope>
    <source>
        <strain evidence="7">DSM 21202</strain>
    </source>
</reference>
<keyword evidence="5" id="KW-0804">Transcription</keyword>
<sequence>MVTLKQLRYLDALARHRHFGQAADECAVTQPALSQQIRLLEQELRLQLVERLPRGIRLTEDGLEIARRGGRILTEARDLVDHAHHRAEVLTGSLRLGVIPSIAPYVLPKALPRLQARFPDLALSIRESLTSTLLDELNAGSLDVILVALPIAPTEKELESLTLFEDPFVLAAQAGAYDHAVLTPEAIVAEAPLLLLEEGHCLRDQALAFCRGVRPDMQARFGASSLTTILQMVANGFGVTLLPEMSMSAEVSDPRIELLRFDAPSPKRDVGLVWRRSSPRKADFIALGEVLQGCAVEAQGGDAPAIQAAPLP</sequence>
<evidence type="ECO:0000256" key="2">
    <source>
        <dbReference type="ARBA" id="ARBA00023015"/>
    </source>
</evidence>
<dbReference type="RefSeq" id="WP_306884467.1">
    <property type="nucleotide sequence ID" value="NZ_JAUSUL010000001.1"/>
</dbReference>
<evidence type="ECO:0000256" key="4">
    <source>
        <dbReference type="ARBA" id="ARBA00023159"/>
    </source>
</evidence>
<dbReference type="SUPFAM" id="SSF46785">
    <property type="entry name" value="Winged helix' DNA-binding domain"/>
    <property type="match status" value="1"/>
</dbReference>
<comment type="similarity">
    <text evidence="1">Belongs to the LysR transcriptional regulatory family.</text>
</comment>
<dbReference type="Gene3D" id="1.10.10.10">
    <property type="entry name" value="Winged helix-like DNA-binding domain superfamily/Winged helix DNA-binding domain"/>
    <property type="match status" value="1"/>
</dbReference>
<dbReference type="InterPro" id="IPR005119">
    <property type="entry name" value="LysR_subst-bd"/>
</dbReference>
<keyword evidence="8" id="KW-1185">Reference proteome</keyword>
<dbReference type="AlphaFoldDB" id="A0AAE4AS37"/>
<comment type="caution">
    <text evidence="7">The sequence shown here is derived from an EMBL/GenBank/DDBJ whole genome shotgun (WGS) entry which is preliminary data.</text>
</comment>
<dbReference type="GO" id="GO:0003700">
    <property type="term" value="F:DNA-binding transcription factor activity"/>
    <property type="evidence" value="ECO:0007669"/>
    <property type="project" value="InterPro"/>
</dbReference>
<evidence type="ECO:0000256" key="3">
    <source>
        <dbReference type="ARBA" id="ARBA00023125"/>
    </source>
</evidence>
<dbReference type="InterPro" id="IPR036388">
    <property type="entry name" value="WH-like_DNA-bd_sf"/>
</dbReference>